<dbReference type="GO" id="GO:0006310">
    <property type="term" value="P:DNA recombination"/>
    <property type="evidence" value="ECO:0007669"/>
    <property type="project" value="UniProtKB-KW"/>
</dbReference>
<dbReference type="InterPro" id="IPR050090">
    <property type="entry name" value="Tyrosine_recombinase_XerCD"/>
</dbReference>
<evidence type="ECO:0000259" key="6">
    <source>
        <dbReference type="PROSITE" id="PS51900"/>
    </source>
</evidence>
<keyword evidence="2 4" id="KW-0238">DNA-binding</keyword>
<dbReference type="CDD" id="cd00796">
    <property type="entry name" value="INT_Rci_Hp1_C"/>
    <property type="match status" value="1"/>
</dbReference>
<dbReference type="InterPro" id="IPR044068">
    <property type="entry name" value="CB"/>
</dbReference>
<evidence type="ECO:0000256" key="3">
    <source>
        <dbReference type="ARBA" id="ARBA00023172"/>
    </source>
</evidence>
<organism evidence="7 8">
    <name type="scientific">Trichococcus shcherbakoviae</name>
    <dbReference type="NCBI Taxonomy" id="2094020"/>
    <lineage>
        <taxon>Bacteria</taxon>
        <taxon>Bacillati</taxon>
        <taxon>Bacillota</taxon>
        <taxon>Bacilli</taxon>
        <taxon>Lactobacillales</taxon>
        <taxon>Carnobacteriaceae</taxon>
        <taxon>Trichococcus</taxon>
    </lineage>
</organism>
<feature type="domain" description="Tyr recombinase" evidence="5">
    <location>
        <begin position="183"/>
        <end position="388"/>
    </location>
</feature>
<dbReference type="OrthoDB" id="9803188at2"/>
<feature type="domain" description="Core-binding (CB)" evidence="6">
    <location>
        <begin position="77"/>
        <end position="158"/>
    </location>
</feature>
<protein>
    <submittedName>
        <fullName evidence="7">Phage integrase family</fullName>
    </submittedName>
</protein>
<keyword evidence="3" id="KW-0233">DNA recombination</keyword>
<evidence type="ECO:0000259" key="5">
    <source>
        <dbReference type="PROSITE" id="PS51898"/>
    </source>
</evidence>
<dbReference type="PANTHER" id="PTHR30349">
    <property type="entry name" value="PHAGE INTEGRASE-RELATED"/>
    <property type="match status" value="1"/>
</dbReference>
<evidence type="ECO:0000256" key="4">
    <source>
        <dbReference type="PROSITE-ProRule" id="PRU01248"/>
    </source>
</evidence>
<evidence type="ECO:0000313" key="7">
    <source>
        <dbReference type="EMBL" id="SYZ78706.1"/>
    </source>
</evidence>
<sequence>MAYKMPTIKQLPSGKWNMSKQVTLHNGEKIRKSFTSSTTNKTEARKELNNQLIKWLTINDNDKKETIRKDHERIKYKDMLELYEANKKGVEPSTKLGYIVKIRAFITRNKLTDKRIATTTTKELRNLINNEIDNGVIKSKNNLNAYKVALKSFYDYAIMQNKLDNNPIRNLDGINKIKNIKNQELNYYTIEELNIIFDELKNLLQPQFYRFYKTLLLTGLRISELCALTVDNIDLDKRTIRIESTLSQGADGYYMKKGTKTGKNRTLLMDDLTYTIIMEQLESIKISQGYTRSITFRKIFLYQQKTGEPHKGDNLTTKWTTAMKKVKSKHPDIESLTTHKLRHTYATLNLIDNPQNLMNISKILGHESLSTTMIYINQIKDNNQTLIGNSVFMGLNNQQQIDGANKSDEISNKIDNQKNTTKQDNIVKFQKLG</sequence>
<dbReference type="PROSITE" id="PS51900">
    <property type="entry name" value="CB"/>
    <property type="match status" value="1"/>
</dbReference>
<evidence type="ECO:0000313" key="8">
    <source>
        <dbReference type="Proteomes" id="UP000262072"/>
    </source>
</evidence>
<dbReference type="EMBL" id="UNRR01000018">
    <property type="protein sequence ID" value="SYZ78706.1"/>
    <property type="molecule type" value="Genomic_DNA"/>
</dbReference>
<evidence type="ECO:0000256" key="2">
    <source>
        <dbReference type="ARBA" id="ARBA00023125"/>
    </source>
</evidence>
<dbReference type="InterPro" id="IPR011010">
    <property type="entry name" value="DNA_brk_join_enz"/>
</dbReference>
<reference evidence="8" key="1">
    <citation type="submission" date="2018-05" db="EMBL/GenBank/DDBJ databases">
        <authorList>
            <person name="Strepis N."/>
        </authorList>
    </citation>
    <scope>NUCLEOTIDE SEQUENCE [LARGE SCALE GENOMIC DNA]</scope>
</reference>
<dbReference type="InterPro" id="IPR002104">
    <property type="entry name" value="Integrase_catalytic"/>
</dbReference>
<dbReference type="Pfam" id="PF00589">
    <property type="entry name" value="Phage_integrase"/>
    <property type="match status" value="1"/>
</dbReference>
<dbReference type="GO" id="GO:0015074">
    <property type="term" value="P:DNA integration"/>
    <property type="evidence" value="ECO:0007669"/>
    <property type="project" value="InterPro"/>
</dbReference>
<dbReference type="Gene3D" id="1.10.443.10">
    <property type="entry name" value="Intergrase catalytic core"/>
    <property type="match status" value="1"/>
</dbReference>
<dbReference type="Gene3D" id="1.10.150.130">
    <property type="match status" value="1"/>
</dbReference>
<dbReference type="InterPro" id="IPR013762">
    <property type="entry name" value="Integrase-like_cat_sf"/>
</dbReference>
<dbReference type="PROSITE" id="PS51898">
    <property type="entry name" value="TYR_RECOMBINASE"/>
    <property type="match status" value="1"/>
</dbReference>
<dbReference type="InterPro" id="IPR010998">
    <property type="entry name" value="Integrase_recombinase_N"/>
</dbReference>
<dbReference type="SUPFAM" id="SSF56349">
    <property type="entry name" value="DNA breaking-rejoining enzymes"/>
    <property type="match status" value="1"/>
</dbReference>
<evidence type="ECO:0000256" key="1">
    <source>
        <dbReference type="ARBA" id="ARBA00008857"/>
    </source>
</evidence>
<comment type="similarity">
    <text evidence="1">Belongs to the 'phage' integrase family.</text>
</comment>
<accession>A0A383TFH5</accession>
<dbReference type="PANTHER" id="PTHR30349:SF41">
    <property type="entry name" value="INTEGRASE_RECOMBINASE PROTEIN MJ0367-RELATED"/>
    <property type="match status" value="1"/>
</dbReference>
<dbReference type="RefSeq" id="WP_119093141.1">
    <property type="nucleotide sequence ID" value="NZ_UNRR01000018.1"/>
</dbReference>
<dbReference type="AlphaFoldDB" id="A0A383TFH5"/>
<proteinExistence type="inferred from homology"/>
<name>A0A383TFH5_9LACT</name>
<dbReference type="GO" id="GO:0003677">
    <property type="term" value="F:DNA binding"/>
    <property type="evidence" value="ECO:0007669"/>
    <property type="project" value="UniProtKB-UniRule"/>
</dbReference>
<gene>
    <name evidence="7" type="ORF">TART1_1491</name>
</gene>
<dbReference type="Proteomes" id="UP000262072">
    <property type="component" value="Unassembled WGS sequence"/>
</dbReference>